<evidence type="ECO:0000313" key="3">
    <source>
        <dbReference type="Proteomes" id="UP001152795"/>
    </source>
</evidence>
<name>A0A7D9D6N6_PARCT</name>
<accession>A0A7D9D6N6</accession>
<sequence length="931" mass="105794">MENNSTQSTPRKVYLKQKHKGCCRLCGCETESRRMTNVLSVAAVQKFLVKIISESCGIFIQRSDGLPTAVCNKCITFVKKIHVFIGQCQQAQTDLKEQVTVKRCPVQSPNISNKKPAKRQSMSQDDESIEEPEMDVPGPSTIHLDIAQSTTTSTRSVRSRLDFSSTANSTVIPSSTLITARQIEKITAAARTEDASVLAYIIMKYCPNVVREVKRKITDDINASCKNLCLRNKGSILHAGRQDSCGMMINFSFEKLWEEMETNIPFVMEILNAITGVEGCKAKQDLRAKYGFLYSILMNVRWHELSLIQRLNTLCLIEGGCSKQLQHRLNKLGVCLSHSRRTTLLTLLGGHFLDKTVEKLKSGKTFRGTGDNWDIRILKGQMRKEVHNEDLHLFASNLIENRVNFQHLPNDSPLGDIKSCPRSKFHLNVHEWKKFAETAKILVARVLVEFFPTFSFLKKVIPAHIQHQYSEEMSKKSFVVPMPIIDANEANYGDCVKILRTYEKWIAEIYHEAGLLEKLPECDNPPLPDGPAAQGQTRSHTCHSSDDPMKDMKVVFGGDQLTRVRFAGAKDLLAGSHTPSDRFEHCSPFKPVMWHTKASFLQYCYTYLHNPHSVSQVGTLKYFREKYNRQNATPKKVLDCYEGSEELFLSMGRAYIVVAALKYFGMSELNDKPTVHVFPDNLICDTIEAMQKYFDEALGGFIDTFFLQKQFNAANHDKEDYVMNYGMSCIFFAVVLLQLKDTAAEADGDRNLVNQKLLLLIFKSLGTYSKYAIEMFVSIAQMECLLTPRLSAEFKWGFFTNWRGGYGHNLEDDLVQEITNKLSKNMVQRMGPNKTIESISRLTKSVSGMTEVLQSYDQGLNIHKSSVQHTGRDCLKEEKEMIADLIKLDPFTHIDGRSHESFPQIQRSPLLKLNIVDFHQWLDLHKSQLSQ</sequence>
<reference evidence="2" key="1">
    <citation type="submission" date="2020-04" db="EMBL/GenBank/DDBJ databases">
        <authorList>
            <person name="Alioto T."/>
            <person name="Alioto T."/>
            <person name="Gomez Garrido J."/>
        </authorList>
    </citation>
    <scope>NUCLEOTIDE SEQUENCE</scope>
    <source>
        <strain evidence="2">A484AB</strain>
    </source>
</reference>
<keyword evidence="3" id="KW-1185">Reference proteome</keyword>
<feature type="compositionally biased region" description="Acidic residues" evidence="1">
    <location>
        <begin position="124"/>
        <end position="134"/>
    </location>
</feature>
<comment type="caution">
    <text evidence="2">The sequence shown here is derived from an EMBL/GenBank/DDBJ whole genome shotgun (WGS) entry which is preliminary data.</text>
</comment>
<dbReference type="OrthoDB" id="6123456at2759"/>
<dbReference type="GO" id="GO:0008270">
    <property type="term" value="F:zinc ion binding"/>
    <property type="evidence" value="ECO:0007669"/>
    <property type="project" value="UniProtKB-UniRule"/>
</dbReference>
<dbReference type="SUPFAM" id="SSF57716">
    <property type="entry name" value="Glucocorticoid receptor-like (DNA-binding domain)"/>
    <property type="match status" value="1"/>
</dbReference>
<proteinExistence type="predicted"/>
<dbReference type="EMBL" id="CACRXK020000064">
    <property type="protein sequence ID" value="CAB3977708.1"/>
    <property type="molecule type" value="Genomic_DNA"/>
</dbReference>
<dbReference type="Gene3D" id="3.40.1800.20">
    <property type="match status" value="1"/>
</dbReference>
<dbReference type="SMART" id="SM00868">
    <property type="entry name" value="zf-AD"/>
    <property type="match status" value="1"/>
</dbReference>
<organism evidence="2 3">
    <name type="scientific">Paramuricea clavata</name>
    <name type="common">Red gorgonian</name>
    <name type="synonym">Violescent sea-whip</name>
    <dbReference type="NCBI Taxonomy" id="317549"/>
    <lineage>
        <taxon>Eukaryota</taxon>
        <taxon>Metazoa</taxon>
        <taxon>Cnidaria</taxon>
        <taxon>Anthozoa</taxon>
        <taxon>Octocorallia</taxon>
        <taxon>Malacalcyonacea</taxon>
        <taxon>Plexauridae</taxon>
        <taxon>Paramuricea</taxon>
    </lineage>
</organism>
<gene>
    <name evidence="2" type="ORF">PACLA_8A071963</name>
</gene>
<dbReference type="InterPro" id="IPR012934">
    <property type="entry name" value="Znf_AD"/>
</dbReference>
<dbReference type="GO" id="GO:0005634">
    <property type="term" value="C:nucleus"/>
    <property type="evidence" value="ECO:0007669"/>
    <property type="project" value="InterPro"/>
</dbReference>
<dbReference type="Pfam" id="PF07776">
    <property type="entry name" value="zf-AD"/>
    <property type="match status" value="1"/>
</dbReference>
<dbReference type="AlphaFoldDB" id="A0A7D9D6N6"/>
<dbReference type="InterPro" id="IPR046496">
    <property type="entry name" value="DUF6589"/>
</dbReference>
<protein>
    <submittedName>
        <fullName evidence="2">Uncharacterized protein</fullName>
    </submittedName>
</protein>
<feature type="region of interest" description="Disordered" evidence="1">
    <location>
        <begin position="107"/>
        <end position="140"/>
    </location>
</feature>
<dbReference type="Pfam" id="PF20231">
    <property type="entry name" value="DUF6589"/>
    <property type="match status" value="1"/>
</dbReference>
<feature type="region of interest" description="Disordered" evidence="1">
    <location>
        <begin position="524"/>
        <end position="546"/>
    </location>
</feature>
<evidence type="ECO:0000256" key="1">
    <source>
        <dbReference type="SAM" id="MobiDB-lite"/>
    </source>
</evidence>
<dbReference type="PROSITE" id="PS51915">
    <property type="entry name" value="ZAD"/>
    <property type="match status" value="1"/>
</dbReference>
<evidence type="ECO:0000313" key="2">
    <source>
        <dbReference type="EMBL" id="CAB3977708.1"/>
    </source>
</evidence>
<dbReference type="Proteomes" id="UP001152795">
    <property type="component" value="Unassembled WGS sequence"/>
</dbReference>